<evidence type="ECO:0000313" key="3">
    <source>
        <dbReference type="Proteomes" id="UP001322277"/>
    </source>
</evidence>
<dbReference type="Proteomes" id="UP001322277">
    <property type="component" value="Chromosome 3"/>
</dbReference>
<feature type="region of interest" description="Disordered" evidence="1">
    <location>
        <begin position="475"/>
        <end position="508"/>
    </location>
</feature>
<dbReference type="EMBL" id="CP137307">
    <property type="protein sequence ID" value="WQF80251.1"/>
    <property type="molecule type" value="Genomic_DNA"/>
</dbReference>
<organism evidence="2 3">
    <name type="scientific">Colletotrichum destructivum</name>
    <dbReference type="NCBI Taxonomy" id="34406"/>
    <lineage>
        <taxon>Eukaryota</taxon>
        <taxon>Fungi</taxon>
        <taxon>Dikarya</taxon>
        <taxon>Ascomycota</taxon>
        <taxon>Pezizomycotina</taxon>
        <taxon>Sordariomycetes</taxon>
        <taxon>Hypocreomycetidae</taxon>
        <taxon>Glomerellales</taxon>
        <taxon>Glomerellaceae</taxon>
        <taxon>Colletotrichum</taxon>
        <taxon>Colletotrichum destructivum species complex</taxon>
    </lineage>
</organism>
<keyword evidence="3" id="KW-1185">Reference proteome</keyword>
<gene>
    <name evidence="2" type="ORF">CDEST_05265</name>
</gene>
<evidence type="ECO:0000256" key="1">
    <source>
        <dbReference type="SAM" id="MobiDB-lite"/>
    </source>
</evidence>
<feature type="region of interest" description="Disordered" evidence="1">
    <location>
        <begin position="18"/>
        <end position="61"/>
    </location>
</feature>
<reference evidence="3" key="1">
    <citation type="journal article" date="2023" name="bioRxiv">
        <title>Complete genome of the Medicago anthracnose fungus, Colletotrichum destructivum, reveals a mini-chromosome-like region within a core chromosome.</title>
        <authorList>
            <person name="Lapalu N."/>
            <person name="Simon A."/>
            <person name="Lu A."/>
            <person name="Plaumann P.-L."/>
            <person name="Amselem J."/>
            <person name="Pigne S."/>
            <person name="Auger A."/>
            <person name="Koch C."/>
            <person name="Dallery J.-F."/>
            <person name="O'Connell R.J."/>
        </authorList>
    </citation>
    <scope>NUCLEOTIDE SEQUENCE [LARGE SCALE GENOMIC DNA]</scope>
    <source>
        <strain evidence="3">CBS 520.97</strain>
    </source>
</reference>
<proteinExistence type="predicted"/>
<dbReference type="AlphaFoldDB" id="A0AAX4IAN5"/>
<dbReference type="KEGG" id="cdet:87941768"/>
<evidence type="ECO:0000313" key="2">
    <source>
        <dbReference type="EMBL" id="WQF80251.1"/>
    </source>
</evidence>
<feature type="compositionally biased region" description="Basic and acidic residues" evidence="1">
    <location>
        <begin position="645"/>
        <end position="662"/>
    </location>
</feature>
<feature type="compositionally biased region" description="Polar residues" evidence="1">
    <location>
        <begin position="35"/>
        <end position="55"/>
    </location>
</feature>
<name>A0AAX4IAN5_9PEZI</name>
<dbReference type="GeneID" id="87941768"/>
<accession>A0AAX4IAN5</accession>
<sequence>MTDSEPLAAATRAEILNCFDKTPQKPRMPSPMSHHLTQSPKSLQSSVSFTDSGYSSPDDPILSQPQEILKVNVGKPLLTKGIPVKLGGQSMLRFKRPPDKPTVERFNEIVDRIQPLLVEHIKKYGGRTGPIALRSMVLGTPEESAQEHIVVLCPGQMLEVVESFFEKNVVIKELCKPSDPEVPTFKVVIEGRGPRLTASLAGVEVFTCDDLGGLLSSRSLCGLHLRLLGPNLTVKTATCGGVIKVVGSDGISTLYGLTAGHSAFLNEQSSGSSSEIASDQDENKDVNSGLFWQCMSNPSIGRVLESKSSSFDNTSLAHDWALIELNGFYKLGANAFGSLGPRGLCYERLLTNQVGRLLPGDSQVEVETILGGGIPKPGVLSNTPTRILMEFADSFTQSYVLTLNEGEVAEGDSGAWVVGSSIVDVFGHVVATDMFGDAYVFPLDETFQDIKISLGAKSVHLPSLEDFTSPKLNRPSSIDRFKNSDNSSSEISPFSRDSGYPSFPPNSPIQKLMNDCHPTSGQGLDIHPTPATISDETLFSSTWEYDSSSWDTLIADFEAHAPVSGQIESLDQSTTIAMANESHLLVSDDIYRAIGTDFVDSTYGSCDPSPEMNSFNKAKMSRYSLTLMAFPNAGYLKIGQEVNTEEDRIGSSKRPRLDEDSKPAQVFKRRKAHSQIDSNEDPKAK</sequence>
<feature type="region of interest" description="Disordered" evidence="1">
    <location>
        <begin position="644"/>
        <end position="685"/>
    </location>
</feature>
<protein>
    <submittedName>
        <fullName evidence="2">Uncharacterized protein</fullName>
    </submittedName>
</protein>
<dbReference type="RefSeq" id="XP_062777475.1">
    <property type="nucleotide sequence ID" value="XM_062921424.1"/>
</dbReference>